<protein>
    <submittedName>
        <fullName evidence="1">Uncharacterized protein</fullName>
    </submittedName>
</protein>
<dbReference type="AlphaFoldDB" id="A0ABD1XKB6"/>
<reference evidence="1 2" key="1">
    <citation type="submission" date="2024-09" db="EMBL/GenBank/DDBJ databases">
        <title>Chromosome-scale assembly of Riccia fluitans.</title>
        <authorList>
            <person name="Paukszto L."/>
            <person name="Sawicki J."/>
            <person name="Karawczyk K."/>
            <person name="Piernik-Szablinska J."/>
            <person name="Szczecinska M."/>
            <person name="Mazdziarz M."/>
        </authorList>
    </citation>
    <scope>NUCLEOTIDE SEQUENCE [LARGE SCALE GENOMIC DNA]</scope>
    <source>
        <strain evidence="1">Rf_01</strain>
        <tissue evidence="1">Aerial parts of the thallus</tissue>
    </source>
</reference>
<name>A0ABD1XKB6_9MARC</name>
<organism evidence="1 2">
    <name type="scientific">Riccia fluitans</name>
    <dbReference type="NCBI Taxonomy" id="41844"/>
    <lineage>
        <taxon>Eukaryota</taxon>
        <taxon>Viridiplantae</taxon>
        <taxon>Streptophyta</taxon>
        <taxon>Embryophyta</taxon>
        <taxon>Marchantiophyta</taxon>
        <taxon>Marchantiopsida</taxon>
        <taxon>Marchantiidae</taxon>
        <taxon>Marchantiales</taxon>
        <taxon>Ricciaceae</taxon>
        <taxon>Riccia</taxon>
    </lineage>
</organism>
<evidence type="ECO:0000313" key="1">
    <source>
        <dbReference type="EMBL" id="KAL2609399.1"/>
    </source>
</evidence>
<sequence length="121" mass="13790">MGDTWQKNGNPQTQMMCSQQEKLRGWNQQACKCLRRLLDAPKPMSSQRDESGKASLPPFLFGPDPFLPPSFRPLLDKKEKRSIDDESCLLAPQAHSSNKREEFLFQAAGGRRSHSAPYLWL</sequence>
<comment type="caution">
    <text evidence="1">The sequence shown here is derived from an EMBL/GenBank/DDBJ whole genome shotgun (WGS) entry which is preliminary data.</text>
</comment>
<evidence type="ECO:0000313" key="2">
    <source>
        <dbReference type="Proteomes" id="UP001605036"/>
    </source>
</evidence>
<keyword evidence="2" id="KW-1185">Reference proteome</keyword>
<accession>A0ABD1XKB6</accession>
<gene>
    <name evidence="1" type="ORF">R1flu_027972</name>
</gene>
<proteinExistence type="predicted"/>
<dbReference type="Proteomes" id="UP001605036">
    <property type="component" value="Unassembled WGS sequence"/>
</dbReference>
<dbReference type="EMBL" id="JBHFFA010000008">
    <property type="protein sequence ID" value="KAL2609399.1"/>
    <property type="molecule type" value="Genomic_DNA"/>
</dbReference>